<dbReference type="GO" id="GO:0004077">
    <property type="term" value="F:biotin--[biotin carboxyl-carrier protein] ligase activity"/>
    <property type="evidence" value="ECO:0007669"/>
    <property type="project" value="UniProtKB-EC"/>
</dbReference>
<feature type="domain" description="BPL/LPL catalytic" evidence="7">
    <location>
        <begin position="1"/>
        <end position="167"/>
    </location>
</feature>
<dbReference type="Gene3D" id="3.30.930.10">
    <property type="entry name" value="Bira Bifunctional Protein, Domain 2"/>
    <property type="match status" value="1"/>
</dbReference>
<proteinExistence type="predicted"/>
<keyword evidence="1 8" id="KW-0436">Ligase</keyword>
<dbReference type="SUPFAM" id="SSF50037">
    <property type="entry name" value="C-terminal domain of transcriptional repressors"/>
    <property type="match status" value="1"/>
</dbReference>
<evidence type="ECO:0000256" key="2">
    <source>
        <dbReference type="ARBA" id="ARBA00022741"/>
    </source>
</evidence>
<dbReference type="Gene3D" id="2.30.30.100">
    <property type="match status" value="1"/>
</dbReference>
<dbReference type="EC" id="6.3.4.15" evidence="5"/>
<keyword evidence="3" id="KW-0067">ATP-binding</keyword>
<evidence type="ECO:0000256" key="6">
    <source>
        <dbReference type="ARBA" id="ARBA00047846"/>
    </source>
</evidence>
<gene>
    <name evidence="8" type="ORF">M9980_05005</name>
</gene>
<dbReference type="EMBL" id="CP098401">
    <property type="protein sequence ID" value="URW77147.1"/>
    <property type="molecule type" value="Genomic_DNA"/>
</dbReference>
<organism evidence="8 9">
    <name type="scientific">Sphingomonas donggukensis</name>
    <dbReference type="NCBI Taxonomy" id="2949093"/>
    <lineage>
        <taxon>Bacteria</taxon>
        <taxon>Pseudomonadati</taxon>
        <taxon>Pseudomonadota</taxon>
        <taxon>Alphaproteobacteria</taxon>
        <taxon>Sphingomonadales</taxon>
        <taxon>Sphingomonadaceae</taxon>
        <taxon>Sphingomonas</taxon>
    </lineage>
</organism>
<reference evidence="8" key="1">
    <citation type="submission" date="2022-05" db="EMBL/GenBank/DDBJ databases">
        <title>Sphingomonas sp. strain RMG20 Genome sequencing and assembly.</title>
        <authorList>
            <person name="Kim I."/>
        </authorList>
    </citation>
    <scope>NUCLEOTIDE SEQUENCE</scope>
    <source>
        <strain evidence="8">RMG20</strain>
    </source>
</reference>
<dbReference type="InterPro" id="IPR004408">
    <property type="entry name" value="Biotin_CoA_COase_ligase"/>
</dbReference>
<dbReference type="NCBIfam" id="TIGR00121">
    <property type="entry name" value="birA_ligase"/>
    <property type="match status" value="1"/>
</dbReference>
<evidence type="ECO:0000313" key="8">
    <source>
        <dbReference type="EMBL" id="URW77147.1"/>
    </source>
</evidence>
<sequence length="232" mass="24276">MEVATVAATGSTNADVLALAATGAPEGMWLRAEAQTAGRGRQGRDWVSPTGNLYATTLVRVRPSDPPAATLALVAAVALQEAIAVHGADARIKWPNDLLLAGAKLSGILLERQGDAIAIGFGVNVAHHPALADRATTSLADHAIHVDPAVLVETLAEGFARWLARWRGEGIAPVRHRWQERAHPAGTALTVRLPDGTALDGLFDRLDGDGALILRLADGTSRAIHAGDVFLL</sequence>
<name>A0ABY4TXL3_9SPHN</name>
<protein>
    <recommendedName>
        <fullName evidence="5">biotin--[biotin carboxyl-carrier protein] ligase</fullName>
        <ecNumber evidence="5">6.3.4.15</ecNumber>
    </recommendedName>
</protein>
<dbReference type="PROSITE" id="PS51733">
    <property type="entry name" value="BPL_LPL_CATALYTIC"/>
    <property type="match status" value="1"/>
</dbReference>
<keyword evidence="9" id="KW-1185">Reference proteome</keyword>
<evidence type="ECO:0000256" key="1">
    <source>
        <dbReference type="ARBA" id="ARBA00022598"/>
    </source>
</evidence>
<dbReference type="PANTHER" id="PTHR12835:SF5">
    <property type="entry name" value="BIOTIN--PROTEIN LIGASE"/>
    <property type="match status" value="1"/>
</dbReference>
<evidence type="ECO:0000256" key="5">
    <source>
        <dbReference type="ARBA" id="ARBA00024227"/>
    </source>
</evidence>
<dbReference type="Proteomes" id="UP001055580">
    <property type="component" value="Chromosome"/>
</dbReference>
<dbReference type="RefSeq" id="WP_250755070.1">
    <property type="nucleotide sequence ID" value="NZ_CP098401.1"/>
</dbReference>
<dbReference type="Pfam" id="PF03099">
    <property type="entry name" value="BPL_LplA_LipB"/>
    <property type="match status" value="1"/>
</dbReference>
<evidence type="ECO:0000259" key="7">
    <source>
        <dbReference type="PROSITE" id="PS51733"/>
    </source>
</evidence>
<evidence type="ECO:0000313" key="9">
    <source>
        <dbReference type="Proteomes" id="UP001055580"/>
    </source>
</evidence>
<dbReference type="Pfam" id="PF02237">
    <property type="entry name" value="BPL_C"/>
    <property type="match status" value="1"/>
</dbReference>
<dbReference type="InterPro" id="IPR003142">
    <property type="entry name" value="BPL_C"/>
</dbReference>
<keyword evidence="2" id="KW-0547">Nucleotide-binding</keyword>
<dbReference type="InterPro" id="IPR008988">
    <property type="entry name" value="Transcriptional_repressor_C"/>
</dbReference>
<keyword evidence="4" id="KW-0092">Biotin</keyword>
<dbReference type="CDD" id="cd16442">
    <property type="entry name" value="BPL"/>
    <property type="match status" value="1"/>
</dbReference>
<dbReference type="SUPFAM" id="SSF55681">
    <property type="entry name" value="Class II aaRS and biotin synthetases"/>
    <property type="match status" value="1"/>
</dbReference>
<evidence type="ECO:0000256" key="3">
    <source>
        <dbReference type="ARBA" id="ARBA00022840"/>
    </source>
</evidence>
<evidence type="ECO:0000256" key="4">
    <source>
        <dbReference type="ARBA" id="ARBA00023267"/>
    </source>
</evidence>
<dbReference type="InterPro" id="IPR004143">
    <property type="entry name" value="BPL_LPL_catalytic"/>
</dbReference>
<comment type="catalytic activity">
    <reaction evidence="6">
        <text>biotin + L-lysyl-[protein] + ATP = N(6)-biotinyl-L-lysyl-[protein] + AMP + diphosphate + H(+)</text>
        <dbReference type="Rhea" id="RHEA:11756"/>
        <dbReference type="Rhea" id="RHEA-COMP:9752"/>
        <dbReference type="Rhea" id="RHEA-COMP:10505"/>
        <dbReference type="ChEBI" id="CHEBI:15378"/>
        <dbReference type="ChEBI" id="CHEBI:29969"/>
        <dbReference type="ChEBI" id="CHEBI:30616"/>
        <dbReference type="ChEBI" id="CHEBI:33019"/>
        <dbReference type="ChEBI" id="CHEBI:57586"/>
        <dbReference type="ChEBI" id="CHEBI:83144"/>
        <dbReference type="ChEBI" id="CHEBI:456215"/>
        <dbReference type="EC" id="6.3.4.15"/>
    </reaction>
</comment>
<accession>A0ABY4TXL3</accession>
<dbReference type="InterPro" id="IPR045864">
    <property type="entry name" value="aa-tRNA-synth_II/BPL/LPL"/>
</dbReference>
<dbReference type="PANTHER" id="PTHR12835">
    <property type="entry name" value="BIOTIN PROTEIN LIGASE"/>
    <property type="match status" value="1"/>
</dbReference>